<evidence type="ECO:0000313" key="1">
    <source>
        <dbReference type="EMBL" id="NJQ00216.1"/>
    </source>
</evidence>
<dbReference type="EMBL" id="JAATEN010000004">
    <property type="protein sequence ID" value="NJQ00216.1"/>
    <property type="molecule type" value="Genomic_DNA"/>
</dbReference>
<proteinExistence type="predicted"/>
<sequence length="96" mass="10542">MDFPVFLLALGAVARVTRFVNLDALAGPLRAWFIRRGGPESKLVTLVECPWCLSVWVAAAVVPLAFLYGHTLWFQIPATALTVSYLYGAAARFVET</sequence>
<gene>
    <name evidence="1" type="ORF">HCK00_06615</name>
</gene>
<accession>A0ABX1BR60</accession>
<organism evidence="1 2">
    <name type="scientific">Streptomyces zingiberis</name>
    <dbReference type="NCBI Taxonomy" id="2053010"/>
    <lineage>
        <taxon>Bacteria</taxon>
        <taxon>Bacillati</taxon>
        <taxon>Actinomycetota</taxon>
        <taxon>Actinomycetes</taxon>
        <taxon>Kitasatosporales</taxon>
        <taxon>Streptomycetaceae</taxon>
        <taxon>Streptomyces</taxon>
    </lineage>
</organism>
<protein>
    <submittedName>
        <fullName evidence="1">DUF1360 domain-containing protein</fullName>
    </submittedName>
</protein>
<evidence type="ECO:0000313" key="2">
    <source>
        <dbReference type="Proteomes" id="UP000695264"/>
    </source>
</evidence>
<reference evidence="1 2" key="1">
    <citation type="submission" date="2020-03" db="EMBL/GenBank/DDBJ databases">
        <title>WGS of actinomycetes isolated from Thailand.</title>
        <authorList>
            <person name="Thawai C."/>
        </authorList>
    </citation>
    <scope>NUCLEOTIDE SEQUENCE [LARGE SCALE GENOMIC DNA]</scope>
    <source>
        <strain evidence="1 2">PLAI 1-29</strain>
    </source>
</reference>
<dbReference type="Proteomes" id="UP000695264">
    <property type="component" value="Unassembled WGS sequence"/>
</dbReference>
<name>A0ABX1BR60_9ACTN</name>
<comment type="caution">
    <text evidence="1">The sequence shown here is derived from an EMBL/GenBank/DDBJ whole genome shotgun (WGS) entry which is preliminary data.</text>
</comment>
<keyword evidence="2" id="KW-1185">Reference proteome</keyword>